<organism evidence="1 2">
    <name type="scientific">Haloarcula salina</name>
    <dbReference type="NCBI Taxonomy" id="1429914"/>
    <lineage>
        <taxon>Archaea</taxon>
        <taxon>Methanobacteriati</taxon>
        <taxon>Methanobacteriota</taxon>
        <taxon>Stenosarchaea group</taxon>
        <taxon>Halobacteria</taxon>
        <taxon>Halobacteriales</taxon>
        <taxon>Haloarculaceae</taxon>
        <taxon>Haloarcula</taxon>
    </lineage>
</organism>
<accession>A0AA41KJB0</accession>
<reference evidence="1" key="1">
    <citation type="submission" date="2021-06" db="EMBL/GenBank/DDBJ databases">
        <title>New haloarchaea isolates fom saline soil.</title>
        <authorList>
            <person name="Duran-Viseras A."/>
            <person name="Sanchez-Porro C.S."/>
            <person name="Ventosa A."/>
        </authorList>
    </citation>
    <scope>NUCLEOTIDE SEQUENCE</scope>
    <source>
        <strain evidence="1">JCM 18369</strain>
    </source>
</reference>
<dbReference type="Proteomes" id="UP001166304">
    <property type="component" value="Unassembled WGS sequence"/>
</dbReference>
<comment type="caution">
    <text evidence="1">The sequence shown here is derived from an EMBL/GenBank/DDBJ whole genome shotgun (WGS) entry which is preliminary data.</text>
</comment>
<sequence>MSHRSLTVAVTLCLVLAGCSAFSAVESEPVRTVTPAPVPTSEPSLPPGVTTSGVDDYERLAAAHREILERESYTVEFSRTVRLANGTTVRRLVGGRIVGDDGASRTWERATGSAQHSATGFVGQETWANASVQVVRFRYANGTSRYTVITADQQYPYRGTGLAVSESLVAEDASLVDTDTDPATYTLLARNLSGYRARTAALDRTETSSLRVVVTGEGLVQRATVRYTGPLDGTRAAVNTTIRYDVGPRSVERPAWVERAFDRRSRTETAEARAAD</sequence>
<protein>
    <submittedName>
        <fullName evidence="1">Uncharacterized protein</fullName>
    </submittedName>
</protein>
<proteinExistence type="predicted"/>
<name>A0AA41KJB0_9EURY</name>
<evidence type="ECO:0000313" key="1">
    <source>
        <dbReference type="EMBL" id="MBV0902558.1"/>
    </source>
</evidence>
<keyword evidence="2" id="KW-1185">Reference proteome</keyword>
<dbReference type="AlphaFoldDB" id="A0AA41KJB0"/>
<dbReference type="EMBL" id="JAHQXE010000003">
    <property type="protein sequence ID" value="MBV0902558.1"/>
    <property type="molecule type" value="Genomic_DNA"/>
</dbReference>
<dbReference type="RefSeq" id="WP_162413295.1">
    <property type="nucleotide sequence ID" value="NZ_JAHQXE010000003.1"/>
</dbReference>
<gene>
    <name evidence="1" type="ORF">KTS37_12235</name>
</gene>
<dbReference type="PROSITE" id="PS51257">
    <property type="entry name" value="PROKAR_LIPOPROTEIN"/>
    <property type="match status" value="1"/>
</dbReference>
<evidence type="ECO:0000313" key="2">
    <source>
        <dbReference type="Proteomes" id="UP001166304"/>
    </source>
</evidence>